<comment type="caution">
    <text evidence="2">The sequence shown here is derived from an EMBL/GenBank/DDBJ whole genome shotgun (WGS) entry which is preliminary data.</text>
</comment>
<feature type="domain" description="PRISE-like Rossmann-fold" evidence="1">
    <location>
        <begin position="9"/>
        <end position="391"/>
    </location>
</feature>
<evidence type="ECO:0000313" key="2">
    <source>
        <dbReference type="EMBL" id="KAJ5155932.1"/>
    </source>
</evidence>
<keyword evidence="3" id="KW-1185">Reference proteome</keyword>
<dbReference type="EMBL" id="JAPQKO010000006">
    <property type="protein sequence ID" value="KAJ5155932.1"/>
    <property type="molecule type" value="Genomic_DNA"/>
</dbReference>
<dbReference type="CDD" id="cd08948">
    <property type="entry name" value="5beta-POR_like_SDR_a"/>
    <property type="match status" value="1"/>
</dbReference>
<evidence type="ECO:0000313" key="3">
    <source>
        <dbReference type="Proteomes" id="UP001146351"/>
    </source>
</evidence>
<dbReference type="AlphaFoldDB" id="A0A9W9HSI8"/>
<organism evidence="2 3">
    <name type="scientific">Penicillium capsulatum</name>
    <dbReference type="NCBI Taxonomy" id="69766"/>
    <lineage>
        <taxon>Eukaryota</taxon>
        <taxon>Fungi</taxon>
        <taxon>Dikarya</taxon>
        <taxon>Ascomycota</taxon>
        <taxon>Pezizomycotina</taxon>
        <taxon>Eurotiomycetes</taxon>
        <taxon>Eurotiomycetidae</taxon>
        <taxon>Eurotiales</taxon>
        <taxon>Aspergillaceae</taxon>
        <taxon>Penicillium</taxon>
    </lineage>
</organism>
<reference evidence="2" key="1">
    <citation type="submission" date="2022-11" db="EMBL/GenBank/DDBJ databases">
        <authorList>
            <person name="Petersen C."/>
        </authorList>
    </citation>
    <scope>NUCLEOTIDE SEQUENCE</scope>
    <source>
        <strain evidence="2">IBT 21917</strain>
    </source>
</reference>
<name>A0A9W9HSI8_9EURO</name>
<dbReference type="PANTHER" id="PTHR32487:SF8">
    <property type="entry name" value="NAD-DEPENDENT EPIMERASE_DEHYDRATASE DOMAIN-CONTAINING PROTEIN"/>
    <property type="match status" value="1"/>
</dbReference>
<dbReference type="PANTHER" id="PTHR32487">
    <property type="entry name" value="3-OXO-DELTA(4,5)-STEROID 5-BETA-REDUCTASE"/>
    <property type="match status" value="1"/>
</dbReference>
<dbReference type="Pfam" id="PF22917">
    <property type="entry name" value="PRISE"/>
    <property type="match status" value="1"/>
</dbReference>
<gene>
    <name evidence="2" type="ORF">N7492_008735</name>
</gene>
<dbReference type="SUPFAM" id="SSF51735">
    <property type="entry name" value="NAD(P)-binding Rossmann-fold domains"/>
    <property type="match status" value="1"/>
</dbReference>
<evidence type="ECO:0000259" key="1">
    <source>
        <dbReference type="Pfam" id="PF22917"/>
    </source>
</evidence>
<reference evidence="2" key="2">
    <citation type="journal article" date="2023" name="IMA Fungus">
        <title>Comparative genomic study of the Penicillium genus elucidates a diverse pangenome and 15 lateral gene transfer events.</title>
        <authorList>
            <person name="Petersen C."/>
            <person name="Sorensen T."/>
            <person name="Nielsen M.R."/>
            <person name="Sondergaard T.E."/>
            <person name="Sorensen J.L."/>
            <person name="Fitzpatrick D.A."/>
            <person name="Frisvad J.C."/>
            <person name="Nielsen K.L."/>
        </authorList>
    </citation>
    <scope>NUCLEOTIDE SEQUENCE</scope>
    <source>
        <strain evidence="2">IBT 21917</strain>
    </source>
</reference>
<dbReference type="Gene3D" id="3.40.50.720">
    <property type="entry name" value="NAD(P)-binding Rossmann-like Domain"/>
    <property type="match status" value="1"/>
</dbReference>
<dbReference type="OrthoDB" id="1731983at2759"/>
<proteinExistence type="predicted"/>
<dbReference type="Proteomes" id="UP001146351">
    <property type="component" value="Unassembled WGS sequence"/>
</dbReference>
<dbReference type="InterPro" id="IPR036291">
    <property type="entry name" value="NAD(P)-bd_dom_sf"/>
</dbReference>
<dbReference type="InterPro" id="IPR055222">
    <property type="entry name" value="PRISE-like_Rossmann-fold"/>
</dbReference>
<protein>
    <recommendedName>
        <fullName evidence="1">PRISE-like Rossmann-fold domain-containing protein</fullName>
    </recommendedName>
</protein>
<accession>A0A9W9HSI8</accession>
<sequence length="392" mass="43355">MSSEAQNHAIVFGCSGINGWALVNQLLSNYPAAGTFAKVTAIANRPFAPDDAGWPRDNRLQIISGIDLLQGDHLALQKVLAEKAASVETVSHIYYGAYRESGDGAEESRMNRGMLRTAVQAIEGLSSQLKFVTLITGTKAYGVLMLDKFPFRGKAPLKEDFPRIPEDYAKNLFYYHQVDLLAELSAGKSWSWCEVRPDIIIGVAPFGNANCIAQTTGIFLGLYRLLEGPGAKVPFPGTEAGWKLLSTDSNQDIIAQFCIFASLQSPEKVHAQSFNIGDDTAPLSWSKRWPILASYFGLEGTPPSSDGVQPPEYIDRHWDKFQALCREKGLKEDIIYQSMHNTGSGGSVMRLMDFDRHLSLDKARSLGFKTELSTEDSWFTAFDRVRNAKLML</sequence>